<reference evidence="2 3" key="2">
    <citation type="submission" date="2024-07" db="EMBL/GenBank/DDBJ databases">
        <authorList>
            <person name="Akdeniz Z."/>
        </authorList>
    </citation>
    <scope>NUCLEOTIDE SEQUENCE [LARGE SCALE GENOMIC DNA]</scope>
</reference>
<gene>
    <name evidence="1" type="ORF">HINF_LOCUS18233</name>
    <name evidence="2" type="ORF">HINF_LOCUS2865</name>
</gene>
<keyword evidence="3" id="KW-1185">Reference proteome</keyword>
<proteinExistence type="predicted"/>
<dbReference type="EMBL" id="CAXDID020000005">
    <property type="protein sequence ID" value="CAL5974462.1"/>
    <property type="molecule type" value="Genomic_DNA"/>
</dbReference>
<reference evidence="1" key="1">
    <citation type="submission" date="2023-06" db="EMBL/GenBank/DDBJ databases">
        <authorList>
            <person name="Kurt Z."/>
        </authorList>
    </citation>
    <scope>NUCLEOTIDE SEQUENCE</scope>
</reference>
<dbReference type="Proteomes" id="UP001642409">
    <property type="component" value="Unassembled WGS sequence"/>
</dbReference>
<organism evidence="1">
    <name type="scientific">Hexamita inflata</name>
    <dbReference type="NCBI Taxonomy" id="28002"/>
    <lineage>
        <taxon>Eukaryota</taxon>
        <taxon>Metamonada</taxon>
        <taxon>Diplomonadida</taxon>
        <taxon>Hexamitidae</taxon>
        <taxon>Hexamitinae</taxon>
        <taxon>Hexamita</taxon>
    </lineage>
</organism>
<sequence>MRALPFLVRHSKQNLLRNRLTPSQTITVLDSEEIACVLDNLLIDKTVLVTKTVGVKSTSVVDLGEDHRTLKNCRYISQQVIRQTFSIQNQKLQLCILKYIYQPVYK</sequence>
<accession>A0AA86P4F7</accession>
<dbReference type="AlphaFoldDB" id="A0AA86P4F7"/>
<name>A0AA86P4F7_9EUKA</name>
<dbReference type="EMBL" id="CATOUU010000464">
    <property type="protein sequence ID" value="CAI9930588.1"/>
    <property type="molecule type" value="Genomic_DNA"/>
</dbReference>
<comment type="caution">
    <text evidence="1">The sequence shown here is derived from an EMBL/GenBank/DDBJ whole genome shotgun (WGS) entry which is preliminary data.</text>
</comment>
<protein>
    <submittedName>
        <fullName evidence="2">Hypothetical_protein</fullName>
    </submittedName>
</protein>
<evidence type="ECO:0000313" key="3">
    <source>
        <dbReference type="Proteomes" id="UP001642409"/>
    </source>
</evidence>
<evidence type="ECO:0000313" key="2">
    <source>
        <dbReference type="EMBL" id="CAL5974462.1"/>
    </source>
</evidence>
<evidence type="ECO:0000313" key="1">
    <source>
        <dbReference type="EMBL" id="CAI9930588.1"/>
    </source>
</evidence>